<reference evidence="8" key="2">
    <citation type="submission" date="2021-04" db="EMBL/GenBank/DDBJ databases">
        <authorList>
            <person name="Gilroy R."/>
        </authorList>
    </citation>
    <scope>NUCLEOTIDE SEQUENCE</scope>
    <source>
        <strain evidence="8">14324</strain>
    </source>
</reference>
<evidence type="ECO:0000256" key="6">
    <source>
        <dbReference type="ARBA" id="ARBA00023014"/>
    </source>
</evidence>
<dbReference type="NCBIfam" id="TIGR02495">
    <property type="entry name" value="NrdG2"/>
    <property type="match status" value="1"/>
</dbReference>
<evidence type="ECO:0000259" key="7">
    <source>
        <dbReference type="PROSITE" id="PS51918"/>
    </source>
</evidence>
<comment type="cofactor">
    <cofactor evidence="1">
        <name>[4Fe-4S] cluster</name>
        <dbReference type="ChEBI" id="CHEBI:49883"/>
    </cofactor>
</comment>
<evidence type="ECO:0000256" key="5">
    <source>
        <dbReference type="ARBA" id="ARBA00023004"/>
    </source>
</evidence>
<dbReference type="PROSITE" id="PS51918">
    <property type="entry name" value="RADICAL_SAM"/>
    <property type="match status" value="1"/>
</dbReference>
<sequence>MKICGLNKTTLLDYPGKVAATIFIGGCNFRCPFCQNSSLILAPEKEPEFMQEEIFSFLKKRKGILEGVCVTGGEPTLHKELFDFLRKIKELGYPVKLDTNGSRPEAVKELAAQGLIDKVAMDIKAGPDNYPVLCGLSRLDLGPVRETAAFLMGGTLDYEFRTTVVKELHSEKDFIQIREWLKGATAYYLQAYRDSDEVLKPGYSSFSLEELQHFREVLLQAIPLVEIRGID</sequence>
<dbReference type="InterPro" id="IPR007197">
    <property type="entry name" value="rSAM"/>
</dbReference>
<dbReference type="Proteomes" id="UP000824041">
    <property type="component" value="Unassembled WGS sequence"/>
</dbReference>
<dbReference type="Pfam" id="PF04055">
    <property type="entry name" value="Radical_SAM"/>
    <property type="match status" value="1"/>
</dbReference>
<dbReference type="InterPro" id="IPR034457">
    <property type="entry name" value="Organic_radical-activating"/>
</dbReference>
<dbReference type="InterPro" id="IPR058240">
    <property type="entry name" value="rSAM_sf"/>
</dbReference>
<dbReference type="PANTHER" id="PTHR30352:SF13">
    <property type="entry name" value="GLYCYL-RADICAL ENZYME ACTIVATING ENZYME YJJW-RELATED"/>
    <property type="match status" value="1"/>
</dbReference>
<gene>
    <name evidence="8" type="ORF">IAA21_02865</name>
</gene>
<organism evidence="8 9">
    <name type="scientific">Candidatus Blautia faecigallinarum</name>
    <dbReference type="NCBI Taxonomy" id="2838488"/>
    <lineage>
        <taxon>Bacteria</taxon>
        <taxon>Bacillati</taxon>
        <taxon>Bacillota</taxon>
        <taxon>Clostridia</taxon>
        <taxon>Lachnospirales</taxon>
        <taxon>Lachnospiraceae</taxon>
        <taxon>Blautia</taxon>
    </lineage>
</organism>
<comment type="caution">
    <text evidence="8">The sequence shown here is derived from an EMBL/GenBank/DDBJ whole genome shotgun (WGS) entry which is preliminary data.</text>
</comment>
<dbReference type="GO" id="GO:0046872">
    <property type="term" value="F:metal ion binding"/>
    <property type="evidence" value="ECO:0007669"/>
    <property type="project" value="UniProtKB-KW"/>
</dbReference>
<keyword evidence="6" id="KW-0411">Iron-sulfur</keyword>
<keyword evidence="2" id="KW-0004">4Fe-4S</keyword>
<evidence type="ECO:0000313" key="8">
    <source>
        <dbReference type="EMBL" id="HIZ21728.1"/>
    </source>
</evidence>
<dbReference type="SFLD" id="SFLDS00029">
    <property type="entry name" value="Radical_SAM"/>
    <property type="match status" value="1"/>
</dbReference>
<dbReference type="PANTHER" id="PTHR30352">
    <property type="entry name" value="PYRUVATE FORMATE-LYASE-ACTIVATING ENZYME"/>
    <property type="match status" value="1"/>
</dbReference>
<dbReference type="EMBL" id="DXBU01000035">
    <property type="protein sequence ID" value="HIZ21728.1"/>
    <property type="molecule type" value="Genomic_DNA"/>
</dbReference>
<evidence type="ECO:0000256" key="4">
    <source>
        <dbReference type="ARBA" id="ARBA00022723"/>
    </source>
</evidence>
<protein>
    <submittedName>
        <fullName evidence="8">Anaerobic ribonucleoside-triphosphate reductase activating protein</fullName>
    </submittedName>
</protein>
<accession>A0A9D2DRI5</accession>
<dbReference type="GO" id="GO:0003824">
    <property type="term" value="F:catalytic activity"/>
    <property type="evidence" value="ECO:0007669"/>
    <property type="project" value="InterPro"/>
</dbReference>
<dbReference type="GO" id="GO:0051539">
    <property type="term" value="F:4 iron, 4 sulfur cluster binding"/>
    <property type="evidence" value="ECO:0007669"/>
    <property type="project" value="UniProtKB-KW"/>
</dbReference>
<feature type="domain" description="Radical SAM core" evidence="7">
    <location>
        <begin position="12"/>
        <end position="228"/>
    </location>
</feature>
<keyword evidence="3" id="KW-0949">S-adenosyl-L-methionine</keyword>
<evidence type="ECO:0000256" key="2">
    <source>
        <dbReference type="ARBA" id="ARBA00022485"/>
    </source>
</evidence>
<keyword evidence="4" id="KW-0479">Metal-binding</keyword>
<reference evidence="8" key="1">
    <citation type="journal article" date="2021" name="PeerJ">
        <title>Extensive microbial diversity within the chicken gut microbiome revealed by metagenomics and culture.</title>
        <authorList>
            <person name="Gilroy R."/>
            <person name="Ravi A."/>
            <person name="Getino M."/>
            <person name="Pursley I."/>
            <person name="Horton D.L."/>
            <person name="Alikhan N.F."/>
            <person name="Baker D."/>
            <person name="Gharbi K."/>
            <person name="Hall N."/>
            <person name="Watson M."/>
            <person name="Adriaenssens E.M."/>
            <person name="Foster-Nyarko E."/>
            <person name="Jarju S."/>
            <person name="Secka A."/>
            <person name="Antonio M."/>
            <person name="Oren A."/>
            <person name="Chaudhuri R.R."/>
            <person name="La Ragione R."/>
            <person name="Hildebrand F."/>
            <person name="Pallen M.J."/>
        </authorList>
    </citation>
    <scope>NUCLEOTIDE SEQUENCE</scope>
    <source>
        <strain evidence="8">14324</strain>
    </source>
</reference>
<dbReference type="Gene3D" id="3.20.20.70">
    <property type="entry name" value="Aldolase class I"/>
    <property type="match status" value="1"/>
</dbReference>
<proteinExistence type="predicted"/>
<dbReference type="InterPro" id="IPR013785">
    <property type="entry name" value="Aldolase_TIM"/>
</dbReference>
<dbReference type="CDD" id="cd01335">
    <property type="entry name" value="Radical_SAM"/>
    <property type="match status" value="1"/>
</dbReference>
<keyword evidence="5" id="KW-0408">Iron</keyword>
<dbReference type="AlphaFoldDB" id="A0A9D2DRI5"/>
<evidence type="ECO:0000256" key="3">
    <source>
        <dbReference type="ARBA" id="ARBA00022691"/>
    </source>
</evidence>
<dbReference type="InterPro" id="IPR012840">
    <property type="entry name" value="NrdG2"/>
</dbReference>
<dbReference type="SUPFAM" id="SSF102114">
    <property type="entry name" value="Radical SAM enzymes"/>
    <property type="match status" value="1"/>
</dbReference>
<dbReference type="SFLD" id="SFLDG01094">
    <property type="entry name" value="Uncharacterised_Radical_SAM_Su"/>
    <property type="match status" value="1"/>
</dbReference>
<evidence type="ECO:0000256" key="1">
    <source>
        <dbReference type="ARBA" id="ARBA00001966"/>
    </source>
</evidence>
<evidence type="ECO:0000313" key="9">
    <source>
        <dbReference type="Proteomes" id="UP000824041"/>
    </source>
</evidence>
<name>A0A9D2DRI5_9FIRM</name>